<sequence length="70" mass="7908">MLSQGSALLPSSRHGRESFIAEERKKAKMPELRGSPFQYDKVSDDDDDDDDDDDVSETLLKHTSIASLFY</sequence>
<evidence type="ECO:0000313" key="3">
    <source>
        <dbReference type="Proteomes" id="UP000735302"/>
    </source>
</evidence>
<proteinExistence type="predicted"/>
<comment type="caution">
    <text evidence="2">The sequence shown here is derived from an EMBL/GenBank/DDBJ whole genome shotgun (WGS) entry which is preliminary data.</text>
</comment>
<dbReference type="EMBL" id="BLXT01002468">
    <property type="protein sequence ID" value="GFN94593.1"/>
    <property type="molecule type" value="Genomic_DNA"/>
</dbReference>
<accession>A0AAV3ZJR2</accession>
<dbReference type="Proteomes" id="UP000735302">
    <property type="component" value="Unassembled WGS sequence"/>
</dbReference>
<evidence type="ECO:0000313" key="2">
    <source>
        <dbReference type="EMBL" id="GFN94593.1"/>
    </source>
</evidence>
<organism evidence="2 3">
    <name type="scientific">Plakobranchus ocellatus</name>
    <dbReference type="NCBI Taxonomy" id="259542"/>
    <lineage>
        <taxon>Eukaryota</taxon>
        <taxon>Metazoa</taxon>
        <taxon>Spiralia</taxon>
        <taxon>Lophotrochozoa</taxon>
        <taxon>Mollusca</taxon>
        <taxon>Gastropoda</taxon>
        <taxon>Heterobranchia</taxon>
        <taxon>Euthyneura</taxon>
        <taxon>Panpulmonata</taxon>
        <taxon>Sacoglossa</taxon>
        <taxon>Placobranchoidea</taxon>
        <taxon>Plakobranchidae</taxon>
        <taxon>Plakobranchus</taxon>
    </lineage>
</organism>
<feature type="compositionally biased region" description="Acidic residues" evidence="1">
    <location>
        <begin position="43"/>
        <end position="55"/>
    </location>
</feature>
<name>A0AAV3ZJR2_9GAST</name>
<dbReference type="AlphaFoldDB" id="A0AAV3ZJR2"/>
<reference evidence="2 3" key="1">
    <citation type="journal article" date="2021" name="Elife">
        <title>Chloroplast acquisition without the gene transfer in kleptoplastic sea slugs, Plakobranchus ocellatus.</title>
        <authorList>
            <person name="Maeda T."/>
            <person name="Takahashi S."/>
            <person name="Yoshida T."/>
            <person name="Shimamura S."/>
            <person name="Takaki Y."/>
            <person name="Nagai Y."/>
            <person name="Toyoda A."/>
            <person name="Suzuki Y."/>
            <person name="Arimoto A."/>
            <person name="Ishii H."/>
            <person name="Satoh N."/>
            <person name="Nishiyama T."/>
            <person name="Hasebe M."/>
            <person name="Maruyama T."/>
            <person name="Minagawa J."/>
            <person name="Obokata J."/>
            <person name="Shigenobu S."/>
        </authorList>
    </citation>
    <scope>NUCLEOTIDE SEQUENCE [LARGE SCALE GENOMIC DNA]</scope>
</reference>
<evidence type="ECO:0000256" key="1">
    <source>
        <dbReference type="SAM" id="MobiDB-lite"/>
    </source>
</evidence>
<feature type="region of interest" description="Disordered" evidence="1">
    <location>
        <begin position="1"/>
        <end position="55"/>
    </location>
</feature>
<keyword evidence="3" id="KW-1185">Reference proteome</keyword>
<feature type="compositionally biased region" description="Basic and acidic residues" evidence="1">
    <location>
        <begin position="14"/>
        <end position="31"/>
    </location>
</feature>
<protein>
    <submittedName>
        <fullName evidence="2">Uncharacterized protein</fullName>
    </submittedName>
</protein>
<gene>
    <name evidence="2" type="ORF">PoB_002109900</name>
</gene>